<evidence type="ECO:0008006" key="3">
    <source>
        <dbReference type="Google" id="ProtNLM"/>
    </source>
</evidence>
<dbReference type="RefSeq" id="WP_073291964.1">
    <property type="nucleotide sequence ID" value="NZ_FRCP01000037.1"/>
</dbReference>
<reference evidence="1 2" key="1">
    <citation type="submission" date="2016-11" db="EMBL/GenBank/DDBJ databases">
        <authorList>
            <person name="Jaros S."/>
            <person name="Januszkiewicz K."/>
            <person name="Wedrychowicz H."/>
        </authorList>
    </citation>
    <scope>NUCLEOTIDE SEQUENCE [LARGE SCALE GENOMIC DNA]</scope>
    <source>
        <strain evidence="1 2">DSM 15930</strain>
    </source>
</reference>
<gene>
    <name evidence="1" type="ORF">SAMN02746066_04634</name>
</gene>
<dbReference type="Proteomes" id="UP000184038">
    <property type="component" value="Unassembled WGS sequence"/>
</dbReference>
<dbReference type="AlphaFoldDB" id="A0A1M7NND4"/>
<proteinExistence type="predicted"/>
<accession>A0A1M7NND4</accession>
<dbReference type="EMBL" id="FRCP01000037">
    <property type="protein sequence ID" value="SHN05504.1"/>
    <property type="molecule type" value="Genomic_DNA"/>
</dbReference>
<protein>
    <recommendedName>
        <fullName evidence="3">XkdX family protein</fullName>
    </recommendedName>
</protein>
<evidence type="ECO:0000313" key="2">
    <source>
        <dbReference type="Proteomes" id="UP000184038"/>
    </source>
</evidence>
<organism evidence="1 2">
    <name type="scientific">Anaerosporobacter mobilis DSM 15930</name>
    <dbReference type="NCBI Taxonomy" id="1120996"/>
    <lineage>
        <taxon>Bacteria</taxon>
        <taxon>Bacillati</taxon>
        <taxon>Bacillota</taxon>
        <taxon>Clostridia</taxon>
        <taxon>Lachnospirales</taxon>
        <taxon>Lachnospiraceae</taxon>
        <taxon>Anaerosporobacter</taxon>
    </lineage>
</organism>
<evidence type="ECO:0000313" key="1">
    <source>
        <dbReference type="EMBL" id="SHN05504.1"/>
    </source>
</evidence>
<name>A0A1M7NND4_9FIRM</name>
<dbReference type="STRING" id="1120996.SAMN02746066_04634"/>
<sequence>MTSFKNVLIMNMKAKRFNREYYETIIATWSLNGWLTIDEVTECMSVLDEVYPVQEESITE</sequence>
<keyword evidence="2" id="KW-1185">Reference proteome</keyword>